<dbReference type="FunFam" id="2.60.40.200:FF:000005">
    <property type="entry name" value="Superoxide dismutase [Cu-Zn]"/>
    <property type="match status" value="1"/>
</dbReference>
<dbReference type="SUPFAM" id="SSF49329">
    <property type="entry name" value="Cu,Zn superoxide dismutase-like"/>
    <property type="match status" value="1"/>
</dbReference>
<dbReference type="CDD" id="cd00305">
    <property type="entry name" value="Cu-Zn_Superoxide_Dismutase"/>
    <property type="match status" value="1"/>
</dbReference>
<keyword evidence="6" id="KW-1015">Disulfide bond</keyword>
<dbReference type="PROSITE" id="PS51257">
    <property type="entry name" value="PROKAR_LIPOPROTEIN"/>
    <property type="match status" value="1"/>
</dbReference>
<keyword evidence="5 8" id="KW-0186">Copper</keyword>
<dbReference type="GO" id="GO:0004784">
    <property type="term" value="F:superoxide dismutase activity"/>
    <property type="evidence" value="ECO:0007669"/>
    <property type="project" value="UniProtKB-EC"/>
</dbReference>
<evidence type="ECO:0000256" key="6">
    <source>
        <dbReference type="ARBA" id="ARBA00023157"/>
    </source>
</evidence>
<evidence type="ECO:0000313" key="11">
    <source>
        <dbReference type="EMBL" id="QPC47337.1"/>
    </source>
</evidence>
<dbReference type="PANTHER" id="PTHR10003">
    <property type="entry name" value="SUPEROXIDE DISMUTASE CU-ZN -RELATED"/>
    <property type="match status" value="1"/>
</dbReference>
<evidence type="ECO:0000256" key="2">
    <source>
        <dbReference type="ARBA" id="ARBA00022723"/>
    </source>
</evidence>
<reference evidence="11 12" key="1">
    <citation type="submission" date="2019-07" db="EMBL/GenBank/DDBJ databases">
        <title>Genome sequence of 2 isolates from Red Sea Mangroves.</title>
        <authorList>
            <person name="Sefrji F."/>
            <person name="Michoud G."/>
            <person name="Merlino G."/>
            <person name="Daffonchio D."/>
        </authorList>
    </citation>
    <scope>NUCLEOTIDE SEQUENCE [LARGE SCALE GENOMIC DNA]</scope>
    <source>
        <strain evidence="11 12">R1DC41</strain>
    </source>
</reference>
<dbReference type="InterPro" id="IPR024134">
    <property type="entry name" value="SOD_Cu/Zn_/chaperone"/>
</dbReference>
<dbReference type="RefSeq" id="WP_239672008.1">
    <property type="nucleotide sequence ID" value="NZ_CP049742.1"/>
</dbReference>
<feature type="domain" description="Superoxide dismutase copper/zinc binding" evidence="10">
    <location>
        <begin position="37"/>
        <end position="167"/>
    </location>
</feature>
<keyword evidence="8" id="KW-0560">Oxidoreductase</keyword>
<evidence type="ECO:0000256" key="9">
    <source>
        <dbReference type="SAM" id="SignalP"/>
    </source>
</evidence>
<dbReference type="Gene3D" id="2.60.40.200">
    <property type="entry name" value="Superoxide dismutase, copper/zinc binding domain"/>
    <property type="match status" value="1"/>
</dbReference>
<comment type="similarity">
    <text evidence="1 8">Belongs to the Cu-Zn superoxide dismutase family.</text>
</comment>
<comment type="function">
    <text evidence="7">Destroys radicals which are normally produced within the cells and which are toxic to biological systems. May play a role in favoring mycobacterial survival in phagocytes.</text>
</comment>
<keyword evidence="4 8" id="KW-0862">Zinc</keyword>
<comment type="catalytic activity">
    <reaction evidence="8">
        <text>2 superoxide + 2 H(+) = H2O2 + O2</text>
        <dbReference type="Rhea" id="RHEA:20696"/>
        <dbReference type="ChEBI" id="CHEBI:15378"/>
        <dbReference type="ChEBI" id="CHEBI:15379"/>
        <dbReference type="ChEBI" id="CHEBI:16240"/>
        <dbReference type="ChEBI" id="CHEBI:18421"/>
        <dbReference type="EC" id="1.15.1.1"/>
    </reaction>
</comment>
<organism evidence="11 12">
    <name type="scientific">Mangrovibacillus cuniculi</name>
    <dbReference type="NCBI Taxonomy" id="2593652"/>
    <lineage>
        <taxon>Bacteria</taxon>
        <taxon>Bacillati</taxon>
        <taxon>Bacillota</taxon>
        <taxon>Bacilli</taxon>
        <taxon>Bacillales</taxon>
        <taxon>Bacillaceae</taxon>
        <taxon>Mangrovibacillus</taxon>
    </lineage>
</organism>
<dbReference type="AlphaFoldDB" id="A0A7S8CCE2"/>
<evidence type="ECO:0000259" key="10">
    <source>
        <dbReference type="Pfam" id="PF00080"/>
    </source>
</evidence>
<keyword evidence="3 9" id="KW-0732">Signal</keyword>
<evidence type="ECO:0000313" key="12">
    <source>
        <dbReference type="Proteomes" id="UP000593626"/>
    </source>
</evidence>
<dbReference type="Pfam" id="PF00080">
    <property type="entry name" value="Sod_Cu"/>
    <property type="match status" value="1"/>
</dbReference>
<sequence length="170" mass="17782">MKKIGLLLSVLIISGCALEQGSSANVSVINSDGDEIGTVEMQESPEGVKMSFDLTGLPPGEHAVHIHNKNKCDIPDFLSAGEHLNPDDKQHGLLNPEGAHAGDLPNLIADEQGVVKVDIVAPGVTLKDGKTTLFTKDGTSIVIHENADDGMSQPAGNGGERIACGEIKKK</sequence>
<gene>
    <name evidence="11" type="ORF">G8O30_10440</name>
</gene>
<protein>
    <recommendedName>
        <fullName evidence="8">Superoxide dismutase [Cu-Zn]</fullName>
        <ecNumber evidence="8">1.15.1.1</ecNumber>
    </recommendedName>
</protein>
<proteinExistence type="inferred from homology"/>
<evidence type="ECO:0000256" key="7">
    <source>
        <dbReference type="ARBA" id="ARBA00024900"/>
    </source>
</evidence>
<dbReference type="InterPro" id="IPR018152">
    <property type="entry name" value="SOD_Cu/Zn_BS"/>
</dbReference>
<dbReference type="GO" id="GO:0005507">
    <property type="term" value="F:copper ion binding"/>
    <property type="evidence" value="ECO:0007669"/>
    <property type="project" value="InterPro"/>
</dbReference>
<dbReference type="PROSITE" id="PS00332">
    <property type="entry name" value="SOD_CU_ZN_2"/>
    <property type="match status" value="1"/>
</dbReference>
<keyword evidence="2 8" id="KW-0479">Metal-binding</keyword>
<dbReference type="InterPro" id="IPR036423">
    <property type="entry name" value="SOD-like_Cu/Zn_dom_sf"/>
</dbReference>
<comment type="cofactor">
    <cofactor evidence="8">
        <name>Cu cation</name>
        <dbReference type="ChEBI" id="CHEBI:23378"/>
    </cofactor>
    <text evidence="8">Binds 1 copper ion per subunit.</text>
</comment>
<dbReference type="InterPro" id="IPR001424">
    <property type="entry name" value="SOD_Cu_Zn_dom"/>
</dbReference>
<evidence type="ECO:0000256" key="5">
    <source>
        <dbReference type="ARBA" id="ARBA00023008"/>
    </source>
</evidence>
<keyword evidence="12" id="KW-1185">Reference proteome</keyword>
<evidence type="ECO:0000256" key="3">
    <source>
        <dbReference type="ARBA" id="ARBA00022729"/>
    </source>
</evidence>
<evidence type="ECO:0000256" key="4">
    <source>
        <dbReference type="ARBA" id="ARBA00022833"/>
    </source>
</evidence>
<evidence type="ECO:0000256" key="1">
    <source>
        <dbReference type="ARBA" id="ARBA00010457"/>
    </source>
</evidence>
<evidence type="ECO:0000256" key="8">
    <source>
        <dbReference type="RuleBase" id="RU000393"/>
    </source>
</evidence>
<name>A0A7S8CCE2_9BACI</name>
<dbReference type="EC" id="1.15.1.1" evidence="8"/>
<feature type="chain" id="PRO_5038414875" description="Superoxide dismutase [Cu-Zn]" evidence="9">
    <location>
        <begin position="20"/>
        <end position="170"/>
    </location>
</feature>
<dbReference type="Proteomes" id="UP000593626">
    <property type="component" value="Chromosome"/>
</dbReference>
<dbReference type="EMBL" id="CP049742">
    <property type="protein sequence ID" value="QPC47337.1"/>
    <property type="molecule type" value="Genomic_DNA"/>
</dbReference>
<feature type="signal peptide" evidence="9">
    <location>
        <begin position="1"/>
        <end position="19"/>
    </location>
</feature>
<comment type="cofactor">
    <cofactor evidence="8">
        <name>Zn(2+)</name>
        <dbReference type="ChEBI" id="CHEBI:29105"/>
    </cofactor>
    <text evidence="8">Binds 1 zinc ion per subunit.</text>
</comment>
<accession>A0A7S8CCE2</accession>
<dbReference type="KEGG" id="mcui:G8O30_10440"/>